<dbReference type="PROSITE" id="PS51903">
    <property type="entry name" value="CLP_R"/>
    <property type="match status" value="1"/>
</dbReference>
<dbReference type="SUPFAM" id="SSF52540">
    <property type="entry name" value="P-loop containing nucleoside triphosphate hydrolases"/>
    <property type="match status" value="1"/>
</dbReference>
<dbReference type="PANTHER" id="PTHR43572">
    <property type="entry name" value="CHAPERONE PROTEIN CLPD, CHLOROPLASTIC"/>
    <property type="match status" value="1"/>
</dbReference>
<dbReference type="InterPro" id="IPR027417">
    <property type="entry name" value="P-loop_NTPase"/>
</dbReference>
<dbReference type="InterPro" id="IPR051650">
    <property type="entry name" value="SL_signaling_regulator"/>
</dbReference>
<keyword evidence="4" id="KW-0175">Coiled coil</keyword>
<protein>
    <submittedName>
        <fullName evidence="6">Protein SMAX1-LIKE 4</fullName>
    </submittedName>
</protein>
<dbReference type="InterPro" id="IPR036628">
    <property type="entry name" value="Clp_N_dom_sf"/>
</dbReference>
<evidence type="ECO:0000313" key="6">
    <source>
        <dbReference type="EMBL" id="KAL0344903.1"/>
    </source>
</evidence>
<dbReference type="Pfam" id="PF02861">
    <property type="entry name" value="Clp_N"/>
    <property type="match status" value="1"/>
</dbReference>
<feature type="coiled-coil region" evidence="4">
    <location>
        <begin position="706"/>
        <end position="733"/>
    </location>
</feature>
<gene>
    <name evidence="6" type="ORF">Sradi_4321600</name>
</gene>
<reference evidence="6" key="2">
    <citation type="journal article" date="2024" name="Plant">
        <title>Genomic evolution and insights into agronomic trait innovations of Sesamum species.</title>
        <authorList>
            <person name="Miao H."/>
            <person name="Wang L."/>
            <person name="Qu L."/>
            <person name="Liu H."/>
            <person name="Sun Y."/>
            <person name="Le M."/>
            <person name="Wang Q."/>
            <person name="Wei S."/>
            <person name="Zheng Y."/>
            <person name="Lin W."/>
            <person name="Duan Y."/>
            <person name="Cao H."/>
            <person name="Xiong S."/>
            <person name="Wang X."/>
            <person name="Wei L."/>
            <person name="Li C."/>
            <person name="Ma Q."/>
            <person name="Ju M."/>
            <person name="Zhao R."/>
            <person name="Li G."/>
            <person name="Mu C."/>
            <person name="Tian Q."/>
            <person name="Mei H."/>
            <person name="Zhang T."/>
            <person name="Gao T."/>
            <person name="Zhang H."/>
        </authorList>
    </citation>
    <scope>NUCLEOTIDE SEQUENCE</scope>
    <source>
        <strain evidence="6">G02</strain>
    </source>
</reference>
<sequence>MRAGACAAQTLSPEAASVLKHSLSLARRRGHAQLTPLHVAATLLSSRPSLLKRACLKSQPHHQPSHPLQSRALELCFNVALNRLPASPGPLLRAQPSLSNALVAALKRAQAHQRRGSIEQNQQQPLIAIKVELEQLILSILDDPSVSRVMREAGFSSTSVKNNLEESNSVSSVFQCYNSTPGGIFSTPSSPPTEVHHQREFTINPNSFWQNPYLFSPQKKPVSTDGFFLKEDIKVVLEVLLGKKRRNTVIVGDSLSMAEGVVAELMRNLEKGEVPEELKSVKIIKFQLSSVPLMFMKRDEVDMNVADLKRKVESLASCGGVIIYIGDLKWTVERAGDDDDEISAGKESNVYSPVDYLIMEIGKLVSWFNYSSNYMRVWLMATANYQTYMKCQMRQLPLDVQWALQAVSVPSGGLGLSLSGRDSRISFPQSPSQVTDRKLFCLKEDQDVLTCCPDCISNYEKEAGFKSIYHKAFPINKDEQNGSAHLPYWLKQHSDETLEKDALSELRRKHNKFCQSLHQQSQNPRNSSSAVGGLGTNYDYTSLYSCRLNKNNIVADSETVSFAYPTVKPIQNVGSLPRFRRQETCHIEFSFSNGNSKLQTVEPNLDSLKSMAGNEVKITLALGNSMYTDARVDNKIGVDKDLLGIFQENVPWQSETIPLILEALMDSEGTSQDKFLLIQGNDVVGKQRIAAAIAKSMFGSSDLVFCMNMRNDANSAAENHEMLEKALSDHEKLVILVEDVDYADPEFAKFLADAFLEAGKQGSWRRHTRDSSRAVFILTMDGDTSYRMARDNLNSIIQMKLLVNESKFVAMMPNLVHKRKAEWNFPVRGKSRRSNEMDEVSSNAVENSRQLSCSNALDLNVKAEDDEADEGKPGTFSPISSDLTRETTIVEPQNSLSFLKKIKNCFVLNRNSEQDKQAREMFMSKFRRSFQEANISSFNIDETVLEEVFQGSGLYLNSLFDQWLNDVFETSLRMIDTGEKEKVSIRLCLGGKGESSCPKDGFMGTCLPRRIPLSFIG</sequence>
<dbReference type="Gene3D" id="1.10.1780.10">
    <property type="entry name" value="Clp, N-terminal domain"/>
    <property type="match status" value="1"/>
</dbReference>
<evidence type="ECO:0000259" key="5">
    <source>
        <dbReference type="PROSITE" id="PS51903"/>
    </source>
</evidence>
<proteinExistence type="inferred from homology"/>
<dbReference type="SUPFAM" id="SSF81923">
    <property type="entry name" value="Double Clp-N motif"/>
    <property type="match status" value="1"/>
</dbReference>
<dbReference type="Gene3D" id="3.40.50.300">
    <property type="entry name" value="P-loop containing nucleotide triphosphate hydrolases"/>
    <property type="match status" value="1"/>
</dbReference>
<dbReference type="EMBL" id="JACGWJ010000019">
    <property type="protein sequence ID" value="KAL0344903.1"/>
    <property type="molecule type" value="Genomic_DNA"/>
</dbReference>
<reference evidence="6" key="1">
    <citation type="submission" date="2020-06" db="EMBL/GenBank/DDBJ databases">
        <authorList>
            <person name="Li T."/>
            <person name="Hu X."/>
            <person name="Zhang T."/>
            <person name="Song X."/>
            <person name="Zhang H."/>
            <person name="Dai N."/>
            <person name="Sheng W."/>
            <person name="Hou X."/>
            <person name="Wei L."/>
        </authorList>
    </citation>
    <scope>NUCLEOTIDE SEQUENCE</scope>
    <source>
        <strain evidence="6">G02</strain>
        <tissue evidence="6">Leaf</tissue>
    </source>
</reference>
<evidence type="ECO:0000256" key="2">
    <source>
        <dbReference type="ARBA" id="ARBA00022737"/>
    </source>
</evidence>
<comment type="similarity">
    <text evidence="1">Belongs to the ClpA/ClpB family.</text>
</comment>
<dbReference type="InterPro" id="IPR058680">
    <property type="entry name" value="NBD_SMAX1-like"/>
</dbReference>
<evidence type="ECO:0000256" key="1">
    <source>
        <dbReference type="ARBA" id="ARBA00008675"/>
    </source>
</evidence>
<keyword evidence="2 3" id="KW-0677">Repeat</keyword>
<evidence type="ECO:0000256" key="4">
    <source>
        <dbReference type="SAM" id="Coils"/>
    </source>
</evidence>
<evidence type="ECO:0000256" key="3">
    <source>
        <dbReference type="PROSITE-ProRule" id="PRU01251"/>
    </source>
</evidence>
<dbReference type="AlphaFoldDB" id="A0AAW2NPV7"/>
<dbReference type="InterPro" id="IPR004176">
    <property type="entry name" value="Clp_R_N"/>
</dbReference>
<accession>A0AAW2NPV7</accession>
<comment type="caution">
    <text evidence="6">The sequence shown here is derived from an EMBL/GenBank/DDBJ whole genome shotgun (WGS) entry which is preliminary data.</text>
</comment>
<name>A0AAW2NPV7_SESRA</name>
<dbReference type="PANTHER" id="PTHR43572:SF3">
    <property type="entry name" value="PROTEIN SMAX1-LIKE 5"/>
    <property type="match status" value="1"/>
</dbReference>
<dbReference type="Pfam" id="PF23569">
    <property type="entry name" value="NBD_SMAX1"/>
    <property type="match status" value="1"/>
</dbReference>
<feature type="domain" description="Clp R" evidence="5">
    <location>
        <begin position="7"/>
        <end position="170"/>
    </location>
</feature>
<organism evidence="6">
    <name type="scientific">Sesamum radiatum</name>
    <name type="common">Black benniseed</name>
    <dbReference type="NCBI Taxonomy" id="300843"/>
    <lineage>
        <taxon>Eukaryota</taxon>
        <taxon>Viridiplantae</taxon>
        <taxon>Streptophyta</taxon>
        <taxon>Embryophyta</taxon>
        <taxon>Tracheophyta</taxon>
        <taxon>Spermatophyta</taxon>
        <taxon>Magnoliopsida</taxon>
        <taxon>eudicotyledons</taxon>
        <taxon>Gunneridae</taxon>
        <taxon>Pentapetalae</taxon>
        <taxon>asterids</taxon>
        <taxon>lamiids</taxon>
        <taxon>Lamiales</taxon>
        <taxon>Pedaliaceae</taxon>
        <taxon>Sesamum</taxon>
    </lineage>
</organism>